<dbReference type="AlphaFoldDB" id="A0AAV5AIZ1"/>
<feature type="active site" description="Proton acceptor" evidence="4">
    <location>
        <position position="382"/>
    </location>
</feature>
<reference evidence="7" key="1">
    <citation type="submission" date="2021-10" db="EMBL/GenBank/DDBJ databases">
        <title>De novo Genome Assembly of Clathrus columnatus (Basidiomycota, Fungi) Using Illumina and Nanopore Sequence Data.</title>
        <authorList>
            <person name="Ogiso-Tanaka E."/>
            <person name="Itagaki H."/>
            <person name="Hosoya T."/>
            <person name="Hosaka K."/>
        </authorList>
    </citation>
    <scope>NUCLEOTIDE SEQUENCE</scope>
    <source>
        <strain evidence="7">MO-923</strain>
    </source>
</reference>
<name>A0AAV5AIZ1_9AGAM</name>
<dbReference type="InterPro" id="IPR029058">
    <property type="entry name" value="AB_hydrolase_fold"/>
</dbReference>
<dbReference type="InterPro" id="IPR010497">
    <property type="entry name" value="Epoxide_hydro_N"/>
</dbReference>
<evidence type="ECO:0008006" key="9">
    <source>
        <dbReference type="Google" id="ProtNLM"/>
    </source>
</evidence>
<feature type="domain" description="AB hydrolase-1" evidence="5">
    <location>
        <begin position="130"/>
        <end position="228"/>
    </location>
</feature>
<dbReference type="GO" id="GO:0004301">
    <property type="term" value="F:epoxide hydrolase activity"/>
    <property type="evidence" value="ECO:0007669"/>
    <property type="project" value="TreeGrafter"/>
</dbReference>
<dbReference type="PIRSF" id="PIRSF001112">
    <property type="entry name" value="Epoxide_hydrolase"/>
    <property type="match status" value="1"/>
</dbReference>
<accession>A0AAV5AIZ1</accession>
<feature type="active site" description="Proton donor" evidence="4">
    <location>
        <position position="324"/>
    </location>
</feature>
<evidence type="ECO:0000313" key="8">
    <source>
        <dbReference type="Proteomes" id="UP001050691"/>
    </source>
</evidence>
<dbReference type="SUPFAM" id="SSF53474">
    <property type="entry name" value="alpha/beta-Hydrolases"/>
    <property type="match status" value="1"/>
</dbReference>
<dbReference type="InterPro" id="IPR000073">
    <property type="entry name" value="AB_hydrolase_1"/>
</dbReference>
<dbReference type="PANTHER" id="PTHR21661:SF35">
    <property type="entry name" value="EPOXIDE HYDROLASE"/>
    <property type="match status" value="1"/>
</dbReference>
<keyword evidence="8" id="KW-1185">Reference proteome</keyword>
<comment type="similarity">
    <text evidence="1">Belongs to the peptidase S33 family.</text>
</comment>
<dbReference type="PRINTS" id="PR00412">
    <property type="entry name" value="EPOXHYDRLASE"/>
</dbReference>
<dbReference type="Gene3D" id="3.40.50.1820">
    <property type="entry name" value="alpha/beta hydrolase"/>
    <property type="match status" value="1"/>
</dbReference>
<dbReference type="PANTHER" id="PTHR21661">
    <property type="entry name" value="EPOXIDE HYDROLASE 1-RELATED"/>
    <property type="match status" value="1"/>
</dbReference>
<proteinExistence type="inferred from homology"/>
<evidence type="ECO:0000313" key="7">
    <source>
        <dbReference type="EMBL" id="GJJ12896.1"/>
    </source>
</evidence>
<evidence type="ECO:0000256" key="3">
    <source>
        <dbReference type="ARBA" id="ARBA00022801"/>
    </source>
</evidence>
<gene>
    <name evidence="7" type="ORF">Clacol_007142</name>
</gene>
<feature type="active site" description="Nucleophile" evidence="4">
    <location>
        <position position="202"/>
    </location>
</feature>
<keyword evidence="3" id="KW-0378">Hydrolase</keyword>
<dbReference type="Pfam" id="PF00561">
    <property type="entry name" value="Abhydrolase_1"/>
    <property type="match status" value="1"/>
</dbReference>
<dbReference type="EMBL" id="BPWL01000008">
    <property type="protein sequence ID" value="GJJ12896.1"/>
    <property type="molecule type" value="Genomic_DNA"/>
</dbReference>
<dbReference type="Pfam" id="PF06441">
    <property type="entry name" value="EHN"/>
    <property type="match status" value="1"/>
</dbReference>
<evidence type="ECO:0000259" key="6">
    <source>
        <dbReference type="Pfam" id="PF06441"/>
    </source>
</evidence>
<comment type="caution">
    <text evidence="7">The sequence shown here is derived from an EMBL/GenBank/DDBJ whole genome shotgun (WGS) entry which is preliminary data.</text>
</comment>
<dbReference type="InterPro" id="IPR016292">
    <property type="entry name" value="Epoxide_hydrolase"/>
</dbReference>
<evidence type="ECO:0000256" key="4">
    <source>
        <dbReference type="PIRSR" id="PIRSR001112-1"/>
    </source>
</evidence>
<sequence>MTSTNATPRPFQIDVKDSQISFLKEKLNLIRFPDELEDAKWDYGVPLNDMKRLVDYWKTEFDWKKQEKLINETLPQYTIDIPVDGFGTLNVHFVHQKSREEQAIPLLFVHGCMSPVSFPAPLLIKNVKGPGSFLEVSKILPKLTSPATGSAPAFHVVAPSLPGYGFSEGSKKKGFGLSQYAEVCHKVMIALGYEQYVSQGGDWGLFITRRICQLYGDKYCKASLTNMPLGTPPTLFQNPLAFLKLIISSFTPSEQAGLARTMWFRSRGFGYASEQSTQPQTLGYSLADSPSGLLAWIYEKLVNWTDEYPWTNDEDGPAASLRIYYEAMGVNEEAMHPKNLTPPPSVLLGQSIFPKDILVLPKQWSAAYGNTVFYKEHSSGGHFAAYERPAELVEDLQTMFGRGGPAFQVIKGSNGYSAVNEQPRL</sequence>
<evidence type="ECO:0000259" key="5">
    <source>
        <dbReference type="Pfam" id="PF00561"/>
    </source>
</evidence>
<evidence type="ECO:0000256" key="1">
    <source>
        <dbReference type="ARBA" id="ARBA00010088"/>
    </source>
</evidence>
<evidence type="ECO:0000256" key="2">
    <source>
        <dbReference type="ARBA" id="ARBA00022797"/>
    </source>
</evidence>
<protein>
    <recommendedName>
        <fullName evidence="9">Epoxide hydrolase</fullName>
    </recommendedName>
</protein>
<keyword evidence="2" id="KW-0058">Aromatic hydrocarbons catabolism</keyword>
<dbReference type="InterPro" id="IPR000639">
    <property type="entry name" value="Epox_hydrolase-like"/>
</dbReference>
<organism evidence="7 8">
    <name type="scientific">Clathrus columnatus</name>
    <dbReference type="NCBI Taxonomy" id="1419009"/>
    <lineage>
        <taxon>Eukaryota</taxon>
        <taxon>Fungi</taxon>
        <taxon>Dikarya</taxon>
        <taxon>Basidiomycota</taxon>
        <taxon>Agaricomycotina</taxon>
        <taxon>Agaricomycetes</taxon>
        <taxon>Phallomycetidae</taxon>
        <taxon>Phallales</taxon>
        <taxon>Clathraceae</taxon>
        <taxon>Clathrus</taxon>
    </lineage>
</organism>
<feature type="domain" description="Epoxide hydrolase N-terminal" evidence="6">
    <location>
        <begin position="8"/>
        <end position="112"/>
    </location>
</feature>
<dbReference type="GO" id="GO:0097176">
    <property type="term" value="P:epoxide metabolic process"/>
    <property type="evidence" value="ECO:0007669"/>
    <property type="project" value="TreeGrafter"/>
</dbReference>
<dbReference type="Proteomes" id="UP001050691">
    <property type="component" value="Unassembled WGS sequence"/>
</dbReference>